<accession>A0A0A9HT39</accession>
<sequence>MTIAASNHCGTSFVSLPLPKSTLMLTTSLSYVLAS</sequence>
<evidence type="ECO:0000313" key="1">
    <source>
        <dbReference type="EMBL" id="JAE36063.1"/>
    </source>
</evidence>
<name>A0A0A9HT39_ARUDO</name>
<reference evidence="1" key="1">
    <citation type="submission" date="2014-09" db="EMBL/GenBank/DDBJ databases">
        <authorList>
            <person name="Magalhaes I.L.F."/>
            <person name="Oliveira U."/>
            <person name="Santos F.R."/>
            <person name="Vidigal T.H.D.A."/>
            <person name="Brescovit A.D."/>
            <person name="Santos A.J."/>
        </authorList>
    </citation>
    <scope>NUCLEOTIDE SEQUENCE</scope>
    <source>
        <tissue evidence="1">Shoot tissue taken approximately 20 cm above the soil surface</tissue>
    </source>
</reference>
<organism evidence="1">
    <name type="scientific">Arundo donax</name>
    <name type="common">Giant reed</name>
    <name type="synonym">Donax arundinaceus</name>
    <dbReference type="NCBI Taxonomy" id="35708"/>
    <lineage>
        <taxon>Eukaryota</taxon>
        <taxon>Viridiplantae</taxon>
        <taxon>Streptophyta</taxon>
        <taxon>Embryophyta</taxon>
        <taxon>Tracheophyta</taxon>
        <taxon>Spermatophyta</taxon>
        <taxon>Magnoliopsida</taxon>
        <taxon>Liliopsida</taxon>
        <taxon>Poales</taxon>
        <taxon>Poaceae</taxon>
        <taxon>PACMAD clade</taxon>
        <taxon>Arundinoideae</taxon>
        <taxon>Arundineae</taxon>
        <taxon>Arundo</taxon>
    </lineage>
</organism>
<dbReference type="EMBL" id="GBRH01161833">
    <property type="protein sequence ID" value="JAE36063.1"/>
    <property type="molecule type" value="Transcribed_RNA"/>
</dbReference>
<protein>
    <submittedName>
        <fullName evidence="1">Uncharacterized protein</fullName>
    </submittedName>
</protein>
<dbReference type="AlphaFoldDB" id="A0A0A9HT39"/>
<proteinExistence type="predicted"/>
<reference evidence="1" key="2">
    <citation type="journal article" date="2015" name="Data Brief">
        <title>Shoot transcriptome of the giant reed, Arundo donax.</title>
        <authorList>
            <person name="Barrero R.A."/>
            <person name="Guerrero F.D."/>
            <person name="Moolhuijzen P."/>
            <person name="Goolsby J.A."/>
            <person name="Tidwell J."/>
            <person name="Bellgard S.E."/>
            <person name="Bellgard M.I."/>
        </authorList>
    </citation>
    <scope>NUCLEOTIDE SEQUENCE</scope>
    <source>
        <tissue evidence="1">Shoot tissue taken approximately 20 cm above the soil surface</tissue>
    </source>
</reference>